<dbReference type="GO" id="GO:0005634">
    <property type="term" value="C:nucleus"/>
    <property type="evidence" value="ECO:0007669"/>
    <property type="project" value="TreeGrafter"/>
</dbReference>
<feature type="domain" description="VQ" evidence="2">
    <location>
        <begin position="82"/>
        <end position="107"/>
    </location>
</feature>
<feature type="region of interest" description="Disordered" evidence="1">
    <location>
        <begin position="1"/>
        <end position="63"/>
    </location>
</feature>
<dbReference type="PANTHER" id="PTHR33143:SF50">
    <property type="entry name" value="PROTEIN MKS1"/>
    <property type="match status" value="1"/>
</dbReference>
<dbReference type="EMBL" id="JAXQNO010000009">
    <property type="protein sequence ID" value="KAK4790848.1"/>
    <property type="molecule type" value="Genomic_DNA"/>
</dbReference>
<evidence type="ECO:0000259" key="2">
    <source>
        <dbReference type="Pfam" id="PF05678"/>
    </source>
</evidence>
<dbReference type="PANTHER" id="PTHR33143">
    <property type="entry name" value="F16F4.1 PROTEIN-RELATED"/>
    <property type="match status" value="1"/>
</dbReference>
<feature type="compositionally biased region" description="Low complexity" evidence="1">
    <location>
        <begin position="1"/>
        <end position="10"/>
    </location>
</feature>
<evidence type="ECO:0000313" key="4">
    <source>
        <dbReference type="Proteomes" id="UP001346149"/>
    </source>
</evidence>
<sequence length="228" mass="24485">MEPSRGFFDVGDGRGRPPQHPPRLSPRKELVGPRPSPLQVSRESRKIKKPPPPPPRPSQDHLHHLVALPPPENMQPVIIYSVSPKVIHVEESNFMSTVQRLTGLSPGPAATASGDVSPAARLASIERTSPTEGDRSGVSVSISDEDIMSILEELELGQIPGILSPAPATLPPLPAAFFSPAVEPQQSTSFLQDLSPFWHSPSSALFSAPIIFSPPPSSVDLFNLLGEF</sequence>
<organism evidence="3 4">
    <name type="scientific">Trapa natans</name>
    <name type="common">Water chestnut</name>
    <dbReference type="NCBI Taxonomy" id="22666"/>
    <lineage>
        <taxon>Eukaryota</taxon>
        <taxon>Viridiplantae</taxon>
        <taxon>Streptophyta</taxon>
        <taxon>Embryophyta</taxon>
        <taxon>Tracheophyta</taxon>
        <taxon>Spermatophyta</taxon>
        <taxon>Magnoliopsida</taxon>
        <taxon>eudicotyledons</taxon>
        <taxon>Gunneridae</taxon>
        <taxon>Pentapetalae</taxon>
        <taxon>rosids</taxon>
        <taxon>malvids</taxon>
        <taxon>Myrtales</taxon>
        <taxon>Lythraceae</taxon>
        <taxon>Trapa</taxon>
    </lineage>
</organism>
<keyword evidence="4" id="KW-1185">Reference proteome</keyword>
<name>A0AAN7R9I3_TRANT</name>
<evidence type="ECO:0000256" key="1">
    <source>
        <dbReference type="SAM" id="MobiDB-lite"/>
    </source>
</evidence>
<comment type="caution">
    <text evidence="3">The sequence shown here is derived from an EMBL/GenBank/DDBJ whole genome shotgun (WGS) entry which is preliminary data.</text>
</comment>
<dbReference type="Pfam" id="PF05678">
    <property type="entry name" value="VQ"/>
    <property type="match status" value="1"/>
</dbReference>
<dbReference type="InterPro" id="IPR008889">
    <property type="entry name" value="VQ"/>
</dbReference>
<proteinExistence type="predicted"/>
<protein>
    <recommendedName>
        <fullName evidence="2">VQ domain-containing protein</fullName>
    </recommendedName>
</protein>
<dbReference type="InterPro" id="IPR039607">
    <property type="entry name" value="VQ_8/17/18/20/21/25"/>
</dbReference>
<accession>A0AAN7R9I3</accession>
<evidence type="ECO:0000313" key="3">
    <source>
        <dbReference type="EMBL" id="KAK4790848.1"/>
    </source>
</evidence>
<dbReference type="Proteomes" id="UP001346149">
    <property type="component" value="Unassembled WGS sequence"/>
</dbReference>
<dbReference type="AlphaFoldDB" id="A0AAN7R9I3"/>
<reference evidence="3 4" key="1">
    <citation type="journal article" date="2023" name="Hortic Res">
        <title>Pangenome of water caltrop reveals structural variations and asymmetric subgenome divergence after allopolyploidization.</title>
        <authorList>
            <person name="Zhang X."/>
            <person name="Chen Y."/>
            <person name="Wang L."/>
            <person name="Yuan Y."/>
            <person name="Fang M."/>
            <person name="Shi L."/>
            <person name="Lu R."/>
            <person name="Comes H.P."/>
            <person name="Ma Y."/>
            <person name="Chen Y."/>
            <person name="Huang G."/>
            <person name="Zhou Y."/>
            <person name="Zheng Z."/>
            <person name="Qiu Y."/>
        </authorList>
    </citation>
    <scope>NUCLEOTIDE SEQUENCE [LARGE SCALE GENOMIC DNA]</scope>
    <source>
        <strain evidence="3">F231</strain>
    </source>
</reference>
<gene>
    <name evidence="3" type="ORF">SAY86_031261</name>
</gene>